<organism evidence="2 3">
    <name type="scientific">Artemisia annua</name>
    <name type="common">Sweet wormwood</name>
    <dbReference type="NCBI Taxonomy" id="35608"/>
    <lineage>
        <taxon>Eukaryota</taxon>
        <taxon>Viridiplantae</taxon>
        <taxon>Streptophyta</taxon>
        <taxon>Embryophyta</taxon>
        <taxon>Tracheophyta</taxon>
        <taxon>Spermatophyta</taxon>
        <taxon>Magnoliopsida</taxon>
        <taxon>eudicotyledons</taxon>
        <taxon>Gunneridae</taxon>
        <taxon>Pentapetalae</taxon>
        <taxon>asterids</taxon>
        <taxon>campanulids</taxon>
        <taxon>Asterales</taxon>
        <taxon>Asteraceae</taxon>
        <taxon>Asteroideae</taxon>
        <taxon>Anthemideae</taxon>
        <taxon>Artemisiinae</taxon>
        <taxon>Artemisia</taxon>
    </lineage>
</organism>
<protein>
    <submittedName>
        <fullName evidence="2">SIN-like family protein</fullName>
    </submittedName>
</protein>
<sequence length="326" mass="36747">MHHNSLNSMDIDLHDLNIPSKAPPKKPSKFAPKNSKFKPLKKPKLEQPDELILSSVPNATTILVVPKVEIDDSKQTSVTVHGDNAGVNIDNGVNNNIEVGKVDEEGQEDEVVREIDVYFNSPVDDDSKLYVLQYPLRPSWRSYELEERCEQVRVKPETSEVEVEMSVQFDSKNYDDVDGDKAMSKQVLASTWQPQTSKGLTLGILMGNELHINPVHTVAQLRPSMQHLKLQQPAKTMNATHDDGMVASQWVPLKYRGETHQLSRGYLENMVVRKPSPIQFSMNGSDYIDSICSAPIDKRKPKVVPSQRVHENQEKAQLGGKHKRKL</sequence>
<evidence type="ECO:0000256" key="1">
    <source>
        <dbReference type="SAM" id="MobiDB-lite"/>
    </source>
</evidence>
<dbReference type="OrthoDB" id="340681at2759"/>
<dbReference type="AlphaFoldDB" id="A0A2U1PER9"/>
<keyword evidence="3" id="KW-1185">Reference proteome</keyword>
<comment type="caution">
    <text evidence="2">The sequence shown here is derived from an EMBL/GenBank/DDBJ whole genome shotgun (WGS) entry which is preliminary data.</text>
</comment>
<dbReference type="PANTHER" id="PTHR12069:SF0">
    <property type="entry name" value="DNA-DIRECTED RNA POLYMERASE III SUBUNIT RPC5"/>
    <property type="match status" value="1"/>
</dbReference>
<dbReference type="GO" id="GO:0042797">
    <property type="term" value="P:tRNA transcription by RNA polymerase III"/>
    <property type="evidence" value="ECO:0007669"/>
    <property type="project" value="TreeGrafter"/>
</dbReference>
<accession>A0A2U1PER9</accession>
<feature type="region of interest" description="Disordered" evidence="1">
    <location>
        <begin position="298"/>
        <end position="326"/>
    </location>
</feature>
<dbReference type="Proteomes" id="UP000245207">
    <property type="component" value="Unassembled WGS sequence"/>
</dbReference>
<dbReference type="Pfam" id="PF04801">
    <property type="entry name" value="RPC5"/>
    <property type="match status" value="1"/>
</dbReference>
<dbReference type="InterPro" id="IPR006886">
    <property type="entry name" value="RNA_pol_III_Rpc5"/>
</dbReference>
<dbReference type="STRING" id="35608.A0A2U1PER9"/>
<evidence type="ECO:0000313" key="2">
    <source>
        <dbReference type="EMBL" id="PWA84254.1"/>
    </source>
</evidence>
<dbReference type="EMBL" id="PKPP01001248">
    <property type="protein sequence ID" value="PWA84254.1"/>
    <property type="molecule type" value="Genomic_DNA"/>
</dbReference>
<proteinExistence type="predicted"/>
<feature type="region of interest" description="Disordered" evidence="1">
    <location>
        <begin position="1"/>
        <end position="43"/>
    </location>
</feature>
<name>A0A2U1PER9_ARTAN</name>
<reference evidence="2 3" key="1">
    <citation type="journal article" date="2018" name="Mol. Plant">
        <title>The genome of Artemisia annua provides insight into the evolution of Asteraceae family and artemisinin biosynthesis.</title>
        <authorList>
            <person name="Shen Q."/>
            <person name="Zhang L."/>
            <person name="Liao Z."/>
            <person name="Wang S."/>
            <person name="Yan T."/>
            <person name="Shi P."/>
            <person name="Liu M."/>
            <person name="Fu X."/>
            <person name="Pan Q."/>
            <person name="Wang Y."/>
            <person name="Lv Z."/>
            <person name="Lu X."/>
            <person name="Zhang F."/>
            <person name="Jiang W."/>
            <person name="Ma Y."/>
            <person name="Chen M."/>
            <person name="Hao X."/>
            <person name="Li L."/>
            <person name="Tang Y."/>
            <person name="Lv G."/>
            <person name="Zhou Y."/>
            <person name="Sun X."/>
            <person name="Brodelius P.E."/>
            <person name="Rose J.K.C."/>
            <person name="Tang K."/>
        </authorList>
    </citation>
    <scope>NUCLEOTIDE SEQUENCE [LARGE SCALE GENOMIC DNA]</scope>
    <source>
        <strain evidence="3">cv. Huhao1</strain>
        <tissue evidence="2">Leaf</tissue>
    </source>
</reference>
<evidence type="ECO:0000313" key="3">
    <source>
        <dbReference type="Proteomes" id="UP000245207"/>
    </source>
</evidence>
<dbReference type="PANTHER" id="PTHR12069">
    <property type="entry name" value="DNA-DIRECTED RNA POLYMERASES III 80 KDA POLYPEPTIDE RNA POLYMERASE III SUBUNIT 5"/>
    <property type="match status" value="1"/>
</dbReference>
<gene>
    <name evidence="2" type="ORF">CTI12_AA161300</name>
</gene>
<dbReference type="GO" id="GO:0005666">
    <property type="term" value="C:RNA polymerase III complex"/>
    <property type="evidence" value="ECO:0007669"/>
    <property type="project" value="TreeGrafter"/>
</dbReference>